<dbReference type="PATRIC" id="fig|571915.4.peg.2567"/>
<feature type="transmembrane region" description="Helical" evidence="6">
    <location>
        <begin position="209"/>
        <end position="230"/>
    </location>
</feature>
<dbReference type="NCBIfam" id="TIGR00360">
    <property type="entry name" value="ComEC_N-term"/>
    <property type="match status" value="1"/>
</dbReference>
<feature type="domain" description="ComEC/Rec2-related protein" evidence="7">
    <location>
        <begin position="188"/>
        <end position="450"/>
    </location>
</feature>
<feature type="transmembrane region" description="Helical" evidence="6">
    <location>
        <begin position="268"/>
        <end position="296"/>
    </location>
</feature>
<evidence type="ECO:0000313" key="9">
    <source>
        <dbReference type="Proteomes" id="UP000035199"/>
    </source>
</evidence>
<evidence type="ECO:0000313" key="8">
    <source>
        <dbReference type="EMBL" id="AKK06716.1"/>
    </source>
</evidence>
<organism evidence="8 9">
    <name type="scientific">Corynebacterium mustelae</name>
    <dbReference type="NCBI Taxonomy" id="571915"/>
    <lineage>
        <taxon>Bacteria</taxon>
        <taxon>Bacillati</taxon>
        <taxon>Actinomycetota</taxon>
        <taxon>Actinomycetes</taxon>
        <taxon>Mycobacteriales</taxon>
        <taxon>Corynebacteriaceae</taxon>
        <taxon>Corynebacterium</taxon>
    </lineage>
</organism>
<feature type="transmembrane region" description="Helical" evidence="6">
    <location>
        <begin position="302"/>
        <end position="323"/>
    </location>
</feature>
<gene>
    <name evidence="8" type="ORF">CMUST_12025</name>
</gene>
<protein>
    <submittedName>
        <fullName evidence="8">ComEC/Rec2-related protein</fullName>
    </submittedName>
</protein>
<feature type="transmembrane region" description="Helical" evidence="6">
    <location>
        <begin position="361"/>
        <end position="389"/>
    </location>
</feature>
<dbReference type="Pfam" id="PF03772">
    <property type="entry name" value="Competence"/>
    <property type="match status" value="1"/>
</dbReference>
<dbReference type="OrthoDB" id="7177610at2"/>
<feature type="transmembrane region" description="Helical" evidence="6">
    <location>
        <begin position="335"/>
        <end position="355"/>
    </location>
</feature>
<comment type="subcellular location">
    <subcellularLocation>
        <location evidence="1">Cell membrane</location>
        <topology evidence="1">Multi-pass membrane protein</topology>
    </subcellularLocation>
</comment>
<keyword evidence="9" id="KW-1185">Reference proteome</keyword>
<dbReference type="RefSeq" id="WP_052844721.1">
    <property type="nucleotide sequence ID" value="NZ_CP011542.1"/>
</dbReference>
<dbReference type="KEGG" id="cmv:CMUST_12025"/>
<sequence length="571" mass="60658">MTQWRLAPSALVVWALSFAAIWLRGGSGLWIVVIVFGISLIGCLKVDVGQAIMCGLLGSSTLMISLMRVRQVDQYEWARTIIATAVSRPRRTNSGWVQDIRVADYPTYIPVMSDTPLNMPPGATIEITGNVVTSNRIGLSHILITAQDWHILASPHITHAVSNAINTSFTHAVSRYIEGDAAALIPAMVLGDTTAQSAEFSEVVKASGLAHLTAVSGANVAIVATCVALVAARLTLLLRSCVVLVAMLAFVTLVGPEPSVLRATVTSVAAVVAVVASSTSTPIHGLALTIIGLLLWDTSLASHFGFILSVAATAGILLLYPVLLRFFVLLPVPAILLRALAVALAAQLVTMPIVATMSGTISVVAVLANILTAPVVAPITLLGMASVVLSIIHPSIAMPLILLLDPLAQWVVFIAKTTARLPGAQLSIDSPFAFWWALLAACWVVVLLYRRLFKTLIVLIIAMVVIPSQPLDLSRPQPRDPRSLLTVTVSDIKELEKLGRDVNRDGRSDGIPPGTEAVLVLRAPPARRGVQVKPIHRPTITREGIPVIFVDQAPGVIVYSDGTQHAVDGSF</sequence>
<feature type="transmembrane region" description="Helical" evidence="6">
    <location>
        <begin position="396"/>
        <end position="413"/>
    </location>
</feature>
<feature type="transmembrane region" description="Helical" evidence="6">
    <location>
        <begin position="236"/>
        <end position="256"/>
    </location>
</feature>
<keyword evidence="3 6" id="KW-0812">Transmembrane</keyword>
<keyword evidence="5 6" id="KW-0472">Membrane</keyword>
<keyword evidence="4 6" id="KW-1133">Transmembrane helix</keyword>
<feature type="transmembrane region" description="Helical" evidence="6">
    <location>
        <begin position="29"/>
        <end position="58"/>
    </location>
</feature>
<evidence type="ECO:0000256" key="6">
    <source>
        <dbReference type="SAM" id="Phobius"/>
    </source>
</evidence>
<evidence type="ECO:0000256" key="3">
    <source>
        <dbReference type="ARBA" id="ARBA00022692"/>
    </source>
</evidence>
<dbReference type="Proteomes" id="UP000035199">
    <property type="component" value="Chromosome"/>
</dbReference>
<dbReference type="GO" id="GO:0005886">
    <property type="term" value="C:plasma membrane"/>
    <property type="evidence" value="ECO:0007669"/>
    <property type="project" value="UniProtKB-SubCell"/>
</dbReference>
<keyword evidence="2" id="KW-1003">Cell membrane</keyword>
<name>A0A0G3GZZ6_9CORY</name>
<evidence type="ECO:0000259" key="7">
    <source>
        <dbReference type="Pfam" id="PF03772"/>
    </source>
</evidence>
<feature type="transmembrane region" description="Helical" evidence="6">
    <location>
        <begin position="456"/>
        <end position="473"/>
    </location>
</feature>
<dbReference type="EMBL" id="CP011542">
    <property type="protein sequence ID" value="AKK06716.1"/>
    <property type="molecule type" value="Genomic_DNA"/>
</dbReference>
<dbReference type="InterPro" id="IPR004477">
    <property type="entry name" value="ComEC_N"/>
</dbReference>
<dbReference type="PANTHER" id="PTHR30619:SF7">
    <property type="entry name" value="BETA-LACTAMASE DOMAIN PROTEIN"/>
    <property type="match status" value="1"/>
</dbReference>
<evidence type="ECO:0000256" key="5">
    <source>
        <dbReference type="ARBA" id="ARBA00023136"/>
    </source>
</evidence>
<evidence type="ECO:0000256" key="1">
    <source>
        <dbReference type="ARBA" id="ARBA00004651"/>
    </source>
</evidence>
<reference evidence="8 9" key="1">
    <citation type="journal article" date="2015" name="Genome Announc.">
        <title>Complete Genome Sequence of the Type Strain Corynebacterium mustelae DSM 45274, Isolated from Various Tissues of a Male Ferret with Lethal Sepsis.</title>
        <authorList>
            <person name="Ruckert C."/>
            <person name="Eimer J."/>
            <person name="Winkler A."/>
            <person name="Tauch A."/>
        </authorList>
    </citation>
    <scope>NUCLEOTIDE SEQUENCE [LARGE SCALE GENOMIC DNA]</scope>
    <source>
        <strain evidence="8 9">DSM 45274</strain>
    </source>
</reference>
<feature type="transmembrane region" description="Helical" evidence="6">
    <location>
        <begin position="433"/>
        <end position="449"/>
    </location>
</feature>
<proteinExistence type="predicted"/>
<dbReference type="InterPro" id="IPR052159">
    <property type="entry name" value="Competence_DNA_uptake"/>
</dbReference>
<accession>A0A0G3GZZ6</accession>
<evidence type="ECO:0000256" key="4">
    <source>
        <dbReference type="ARBA" id="ARBA00022989"/>
    </source>
</evidence>
<dbReference type="PANTHER" id="PTHR30619">
    <property type="entry name" value="DNA INTERNALIZATION/COMPETENCE PROTEIN COMEC/REC2"/>
    <property type="match status" value="1"/>
</dbReference>
<dbReference type="AlphaFoldDB" id="A0A0G3GZZ6"/>
<dbReference type="STRING" id="571915.CMUST_12025"/>
<reference evidence="9" key="2">
    <citation type="submission" date="2015-05" db="EMBL/GenBank/DDBJ databases">
        <title>Complete genome sequence of Corynebacterium mustelae DSM 45274, isolated from various tissues of a male ferret with lethal sepsis.</title>
        <authorList>
            <person name="Ruckert C."/>
            <person name="Albersmeier A."/>
            <person name="Winkler A."/>
            <person name="Tauch A."/>
        </authorList>
    </citation>
    <scope>NUCLEOTIDE SEQUENCE [LARGE SCALE GENOMIC DNA]</scope>
    <source>
        <strain evidence="9">DSM 45274</strain>
    </source>
</reference>
<evidence type="ECO:0000256" key="2">
    <source>
        <dbReference type="ARBA" id="ARBA00022475"/>
    </source>
</evidence>